<dbReference type="Proteomes" id="UP000694414">
    <property type="component" value="Unplaced"/>
</dbReference>
<keyword evidence="3" id="KW-1185">Reference proteome</keyword>
<evidence type="ECO:0000256" key="1">
    <source>
        <dbReference type="SAM" id="Phobius"/>
    </source>
</evidence>
<feature type="transmembrane region" description="Helical" evidence="1">
    <location>
        <begin position="35"/>
        <end position="54"/>
    </location>
</feature>
<protein>
    <submittedName>
        <fullName evidence="2">Uncharacterized protein</fullName>
    </submittedName>
</protein>
<keyword evidence="1" id="KW-1133">Transmembrane helix</keyword>
<evidence type="ECO:0000313" key="2">
    <source>
        <dbReference type="Ensembl" id="ENSPSMP00000033180.1"/>
    </source>
</evidence>
<dbReference type="AlphaFoldDB" id="A0A8C9AP07"/>
<reference evidence="2" key="2">
    <citation type="submission" date="2025-09" db="UniProtKB">
        <authorList>
            <consortium name="Ensembl"/>
        </authorList>
    </citation>
    <scope>IDENTIFICATION</scope>
</reference>
<dbReference type="Ensembl" id="ENSPSMT00000038243.1">
    <property type="protein sequence ID" value="ENSPSMP00000033180.1"/>
    <property type="gene ID" value="ENSPSMG00000022906.1"/>
</dbReference>
<keyword evidence="1" id="KW-0812">Transmembrane</keyword>
<dbReference type="GeneTree" id="ENSGT00940000172154"/>
<reference evidence="2" key="1">
    <citation type="submission" date="2025-08" db="UniProtKB">
        <authorList>
            <consortium name="Ensembl"/>
        </authorList>
    </citation>
    <scope>IDENTIFICATION</scope>
</reference>
<evidence type="ECO:0000313" key="3">
    <source>
        <dbReference type="Proteomes" id="UP000694414"/>
    </source>
</evidence>
<proteinExistence type="predicted"/>
<organism evidence="2 3">
    <name type="scientific">Prolemur simus</name>
    <name type="common">Greater bamboo lemur</name>
    <name type="synonym">Hapalemur simus</name>
    <dbReference type="NCBI Taxonomy" id="1328070"/>
    <lineage>
        <taxon>Eukaryota</taxon>
        <taxon>Metazoa</taxon>
        <taxon>Chordata</taxon>
        <taxon>Craniata</taxon>
        <taxon>Vertebrata</taxon>
        <taxon>Euteleostomi</taxon>
        <taxon>Mammalia</taxon>
        <taxon>Eutheria</taxon>
        <taxon>Euarchontoglires</taxon>
        <taxon>Primates</taxon>
        <taxon>Strepsirrhini</taxon>
        <taxon>Lemuriformes</taxon>
        <taxon>Lemuridae</taxon>
        <taxon>Prolemur</taxon>
    </lineage>
</organism>
<name>A0A8C9AP07_PROSS</name>
<keyword evidence="1" id="KW-0472">Membrane</keyword>
<sequence length="59" mass="6579">MSKIHITGVLHPDDRSKLTKPSETLLTTVDSTSNWWTNWIPAISALAIALMYPINLAED</sequence>
<accession>A0A8C9AP07</accession>